<name>A0AAZ1XND0_OREAU</name>
<feature type="region of interest" description="Disordered" evidence="1">
    <location>
        <begin position="1"/>
        <end position="36"/>
    </location>
</feature>
<evidence type="ECO:0000313" key="3">
    <source>
        <dbReference type="Proteomes" id="UP000472276"/>
    </source>
</evidence>
<feature type="compositionally biased region" description="Low complexity" evidence="1">
    <location>
        <begin position="15"/>
        <end position="29"/>
    </location>
</feature>
<evidence type="ECO:0000313" key="2">
    <source>
        <dbReference type="Ensembl" id="ENSOABP00000069766.1"/>
    </source>
</evidence>
<protein>
    <submittedName>
        <fullName evidence="2">Uncharacterized protein</fullName>
    </submittedName>
</protein>
<proteinExistence type="predicted"/>
<dbReference type="AlphaFoldDB" id="A0AAZ1XND0"/>
<keyword evidence="3" id="KW-1185">Reference proteome</keyword>
<reference evidence="3" key="1">
    <citation type="submission" date="2020-03" db="EMBL/GenBank/DDBJ databases">
        <title>Evolution of repeat sequences and sex chromosomes of tilapia species revealed by chromosome-level genomes.</title>
        <authorList>
            <person name="Xu L."/>
            <person name="Tao W."/>
            <person name="Wang D."/>
            <person name="Zhou Q."/>
        </authorList>
    </citation>
    <scope>NUCLEOTIDE SEQUENCE [LARGE SCALE GENOMIC DNA]</scope>
    <source>
        <strain evidence="3">Israel</strain>
    </source>
</reference>
<reference evidence="2" key="3">
    <citation type="submission" date="2025-09" db="UniProtKB">
        <authorList>
            <consortium name="Ensembl"/>
        </authorList>
    </citation>
    <scope>IDENTIFICATION</scope>
</reference>
<dbReference type="Proteomes" id="UP000472276">
    <property type="component" value="Unassembled WGS sequence"/>
</dbReference>
<evidence type="ECO:0000256" key="1">
    <source>
        <dbReference type="SAM" id="MobiDB-lite"/>
    </source>
</evidence>
<dbReference type="Ensembl" id="ENSOABT00000070583.1">
    <property type="protein sequence ID" value="ENSOABP00000069766.1"/>
    <property type="gene ID" value="ENSOABG00000037214.1"/>
</dbReference>
<reference evidence="2" key="2">
    <citation type="submission" date="2025-08" db="UniProtKB">
        <authorList>
            <consortium name="Ensembl"/>
        </authorList>
    </citation>
    <scope>IDENTIFICATION</scope>
</reference>
<accession>A0AAZ1XND0</accession>
<organism evidence="2 3">
    <name type="scientific">Oreochromis aureus</name>
    <name type="common">Israeli tilapia</name>
    <name type="synonym">Chromis aureus</name>
    <dbReference type="NCBI Taxonomy" id="47969"/>
    <lineage>
        <taxon>Eukaryota</taxon>
        <taxon>Metazoa</taxon>
        <taxon>Chordata</taxon>
        <taxon>Craniata</taxon>
        <taxon>Vertebrata</taxon>
        <taxon>Euteleostomi</taxon>
        <taxon>Actinopterygii</taxon>
        <taxon>Neopterygii</taxon>
        <taxon>Teleostei</taxon>
        <taxon>Neoteleostei</taxon>
        <taxon>Acanthomorphata</taxon>
        <taxon>Ovalentaria</taxon>
        <taxon>Cichlomorphae</taxon>
        <taxon>Cichliformes</taxon>
        <taxon>Cichlidae</taxon>
        <taxon>African cichlids</taxon>
        <taxon>Pseudocrenilabrinae</taxon>
        <taxon>Oreochromini</taxon>
        <taxon>Oreochromis</taxon>
    </lineage>
</organism>
<sequence>DISPIGRDPSVTSFSSATLTPSSTCPSLSDCGSMDQKSVVSKKGKLSFMEPRSNSWVKHFVVRRPAAHKGWIEKDMNDWLYAFNPLLAGTIRDKQARIASYLSSLKKKQ</sequence>